<evidence type="ECO:0000256" key="2">
    <source>
        <dbReference type="ARBA" id="ARBA00022574"/>
    </source>
</evidence>
<dbReference type="Proteomes" id="UP000030693">
    <property type="component" value="Unassembled WGS sequence"/>
</dbReference>
<dbReference type="InterPro" id="IPR036322">
    <property type="entry name" value="WD40_repeat_dom_sf"/>
</dbReference>
<evidence type="ECO:0000313" key="6">
    <source>
        <dbReference type="EMBL" id="KCV71817.1"/>
    </source>
</evidence>
<dbReference type="PROSITE" id="PS50082">
    <property type="entry name" value="WD_REPEATS_2"/>
    <property type="match status" value="1"/>
</dbReference>
<dbReference type="SMART" id="SM00320">
    <property type="entry name" value="WD40"/>
    <property type="match status" value="7"/>
</dbReference>
<keyword evidence="3" id="KW-0677">Repeat</keyword>
<dbReference type="EMBL" id="KB932202">
    <property type="protein sequence ID" value="KCV71817.1"/>
    <property type="molecule type" value="Genomic_DNA"/>
</dbReference>
<protein>
    <submittedName>
        <fullName evidence="6">Uncharacterized protein</fullName>
    </submittedName>
</protein>
<organism evidence="6">
    <name type="scientific">Fonticula alba</name>
    <name type="common">Slime mold</name>
    <dbReference type="NCBI Taxonomy" id="691883"/>
    <lineage>
        <taxon>Eukaryota</taxon>
        <taxon>Rotosphaerida</taxon>
        <taxon>Fonticulaceae</taxon>
        <taxon>Fonticula</taxon>
    </lineage>
</organism>
<dbReference type="PANTHER" id="PTHR44019">
    <property type="entry name" value="WD REPEAT-CONTAINING PROTEIN 55"/>
    <property type="match status" value="1"/>
</dbReference>
<dbReference type="SUPFAM" id="SSF50978">
    <property type="entry name" value="WD40 repeat-like"/>
    <property type="match status" value="1"/>
</dbReference>
<feature type="region of interest" description="Disordered" evidence="5">
    <location>
        <begin position="334"/>
        <end position="362"/>
    </location>
</feature>
<sequence length="388" mass="42496">MEQDQPVPESLSFNRHIMEILFHPTHDIIAAGLVNGRVEIHKYASDGSENQQLHALNHHRRASCRALLFSDDGRFLFTGSTDRTLQAVDVESGQVMLRQAQAHREPINLLHRINDHMIVSGCDGGTVNFWDLRSRTVVSSLEVASDFISDAVFNETHSTLVTTSGDGTLSAIDTSQRKLIATSSQMDDELLSIQMVRDGRRLAVGTQSGVINIWDWGLWGDHIDRFPGHPESVDTMVPVTSNLLLTGSSDGLIRVVSVHPNKLLGVVGSHEDFPIERLRVDRHGSLLASASHDQTIRFWGVDFLRTDGGSAAGEFDDSNLNPNFQLEDECMSVSDEMSCDDDGDDSDSDSDDAEFANGVVGQPLSAPSLATVSKRMKSRQGKGFFGGL</sequence>
<evidence type="ECO:0000256" key="4">
    <source>
        <dbReference type="PROSITE-ProRule" id="PRU00221"/>
    </source>
</evidence>
<dbReference type="RefSeq" id="XP_009493395.1">
    <property type="nucleotide sequence ID" value="XM_009495120.1"/>
</dbReference>
<dbReference type="InterPro" id="IPR001680">
    <property type="entry name" value="WD40_rpt"/>
</dbReference>
<keyword evidence="7" id="KW-1185">Reference proteome</keyword>
<accession>A0A058ZED5</accession>
<feature type="compositionally biased region" description="Acidic residues" evidence="5">
    <location>
        <begin position="337"/>
        <end position="354"/>
    </location>
</feature>
<dbReference type="STRING" id="691883.A0A058ZED5"/>
<gene>
    <name evidence="6" type="ORF">H696_01235</name>
</gene>
<dbReference type="eggNOG" id="KOG2444">
    <property type="taxonomic scope" value="Eukaryota"/>
</dbReference>
<dbReference type="GeneID" id="20525960"/>
<dbReference type="OrthoDB" id="2288928at2759"/>
<dbReference type="OMA" id="QAIHPTE"/>
<dbReference type="Gene3D" id="2.130.10.10">
    <property type="entry name" value="YVTN repeat-like/Quinoprotein amine dehydrogenase"/>
    <property type="match status" value="2"/>
</dbReference>
<evidence type="ECO:0000256" key="5">
    <source>
        <dbReference type="SAM" id="MobiDB-lite"/>
    </source>
</evidence>
<comment type="similarity">
    <text evidence="1">Belongs to the WD repeat WDR55 family.</text>
</comment>
<feature type="repeat" description="WD" evidence="4">
    <location>
        <begin position="100"/>
        <end position="140"/>
    </location>
</feature>
<reference evidence="6" key="1">
    <citation type="submission" date="2013-04" db="EMBL/GenBank/DDBJ databases">
        <title>The Genome Sequence of Fonticula alba ATCC 38817.</title>
        <authorList>
            <consortium name="The Broad Institute Genomics Platform"/>
            <person name="Russ C."/>
            <person name="Cuomo C."/>
            <person name="Burger G."/>
            <person name="Gray M.W."/>
            <person name="Holland P.W.H."/>
            <person name="King N."/>
            <person name="Lang F.B.F."/>
            <person name="Roger A.J."/>
            <person name="Ruiz-Trillo I."/>
            <person name="Brown M."/>
            <person name="Walker B."/>
            <person name="Young S."/>
            <person name="Zeng Q."/>
            <person name="Gargeya S."/>
            <person name="Fitzgerald M."/>
            <person name="Haas B."/>
            <person name="Abouelleil A."/>
            <person name="Allen A.W."/>
            <person name="Alvarado L."/>
            <person name="Arachchi H.M."/>
            <person name="Berlin A.M."/>
            <person name="Chapman S.B."/>
            <person name="Gainer-Dewar J."/>
            <person name="Goldberg J."/>
            <person name="Griggs A."/>
            <person name="Gujja S."/>
            <person name="Hansen M."/>
            <person name="Howarth C."/>
            <person name="Imamovic A."/>
            <person name="Ireland A."/>
            <person name="Larimer J."/>
            <person name="McCowan C."/>
            <person name="Murphy C."/>
            <person name="Pearson M."/>
            <person name="Poon T.W."/>
            <person name="Priest M."/>
            <person name="Roberts A."/>
            <person name="Saif S."/>
            <person name="Shea T."/>
            <person name="Sisk P."/>
            <person name="Sykes S."/>
            <person name="Wortman J."/>
            <person name="Nusbaum C."/>
            <person name="Birren B."/>
        </authorList>
    </citation>
    <scope>NUCLEOTIDE SEQUENCE [LARGE SCALE GENOMIC DNA]</scope>
    <source>
        <strain evidence="6">ATCC 38817</strain>
    </source>
</reference>
<dbReference type="InterPro" id="IPR015943">
    <property type="entry name" value="WD40/YVTN_repeat-like_dom_sf"/>
</dbReference>
<proteinExistence type="inferred from homology"/>
<dbReference type="InterPro" id="IPR050505">
    <property type="entry name" value="WDR55/POC1"/>
</dbReference>
<dbReference type="Pfam" id="PF24796">
    <property type="entry name" value="WDR55"/>
    <property type="match status" value="1"/>
</dbReference>
<dbReference type="PANTHER" id="PTHR44019:SF20">
    <property type="entry name" value="WD REPEAT-CONTAINING PROTEIN 55"/>
    <property type="match status" value="1"/>
</dbReference>
<dbReference type="AlphaFoldDB" id="A0A058ZED5"/>
<evidence type="ECO:0000313" key="7">
    <source>
        <dbReference type="Proteomes" id="UP000030693"/>
    </source>
</evidence>
<evidence type="ECO:0000256" key="1">
    <source>
        <dbReference type="ARBA" id="ARBA00007625"/>
    </source>
</evidence>
<name>A0A058ZED5_FONAL</name>
<evidence type="ECO:0000256" key="3">
    <source>
        <dbReference type="ARBA" id="ARBA00022737"/>
    </source>
</evidence>
<keyword evidence="2 4" id="KW-0853">WD repeat</keyword>